<gene>
    <name evidence="1" type="ORF">S06H3_40863</name>
</gene>
<sequence length="67" mass="8085">MLDRAVAEDFLDGQFEGLEFEIPEDMSKEQLVETFCQYVEDDYSEWLKENFRSFFNHGNPGWRQQEI</sequence>
<evidence type="ECO:0000313" key="1">
    <source>
        <dbReference type="EMBL" id="GAI40839.1"/>
    </source>
</evidence>
<proteinExistence type="predicted"/>
<accession>X1QC30</accession>
<name>X1QC30_9ZZZZ</name>
<dbReference type="AlphaFoldDB" id="X1QC30"/>
<organism evidence="1">
    <name type="scientific">marine sediment metagenome</name>
    <dbReference type="NCBI Taxonomy" id="412755"/>
    <lineage>
        <taxon>unclassified sequences</taxon>
        <taxon>metagenomes</taxon>
        <taxon>ecological metagenomes</taxon>
    </lineage>
</organism>
<dbReference type="EMBL" id="BARV01025115">
    <property type="protein sequence ID" value="GAI40839.1"/>
    <property type="molecule type" value="Genomic_DNA"/>
</dbReference>
<reference evidence="1" key="1">
    <citation type="journal article" date="2014" name="Front. Microbiol.">
        <title>High frequency of phylogenetically diverse reductive dehalogenase-homologous genes in deep subseafloor sedimentary metagenomes.</title>
        <authorList>
            <person name="Kawai M."/>
            <person name="Futagami T."/>
            <person name="Toyoda A."/>
            <person name="Takaki Y."/>
            <person name="Nishi S."/>
            <person name="Hori S."/>
            <person name="Arai W."/>
            <person name="Tsubouchi T."/>
            <person name="Morono Y."/>
            <person name="Uchiyama I."/>
            <person name="Ito T."/>
            <person name="Fujiyama A."/>
            <person name="Inagaki F."/>
            <person name="Takami H."/>
        </authorList>
    </citation>
    <scope>NUCLEOTIDE SEQUENCE</scope>
    <source>
        <strain evidence="1">Expedition CK06-06</strain>
    </source>
</reference>
<comment type="caution">
    <text evidence="1">The sequence shown here is derived from an EMBL/GenBank/DDBJ whole genome shotgun (WGS) entry which is preliminary data.</text>
</comment>
<protein>
    <submittedName>
        <fullName evidence="1">Uncharacterized protein</fullName>
    </submittedName>
</protein>